<protein>
    <submittedName>
        <fullName evidence="2">Uncharacterized protein</fullName>
    </submittedName>
</protein>
<proteinExistence type="predicted"/>
<name>A0A8T0JQF6_PHAAN</name>
<accession>A0A8T0JQF6</accession>
<comment type="caution">
    <text evidence="2">The sequence shown here is derived from an EMBL/GenBank/DDBJ whole genome shotgun (WGS) entry which is preliminary data.</text>
</comment>
<sequence length="90" mass="9874">MEVTVEATVRFALDHSARVHHRHGELPPIKRHVPVTRKRGATLAEYTTTRRSGPSVVQLGDRMRAVDLATSPQAPPSQAGDAFTDLKPQP</sequence>
<organism evidence="2 3">
    <name type="scientific">Phaseolus angularis</name>
    <name type="common">Azuki bean</name>
    <name type="synonym">Vigna angularis</name>
    <dbReference type="NCBI Taxonomy" id="3914"/>
    <lineage>
        <taxon>Eukaryota</taxon>
        <taxon>Viridiplantae</taxon>
        <taxon>Streptophyta</taxon>
        <taxon>Embryophyta</taxon>
        <taxon>Tracheophyta</taxon>
        <taxon>Spermatophyta</taxon>
        <taxon>Magnoliopsida</taxon>
        <taxon>eudicotyledons</taxon>
        <taxon>Gunneridae</taxon>
        <taxon>Pentapetalae</taxon>
        <taxon>rosids</taxon>
        <taxon>fabids</taxon>
        <taxon>Fabales</taxon>
        <taxon>Fabaceae</taxon>
        <taxon>Papilionoideae</taxon>
        <taxon>50 kb inversion clade</taxon>
        <taxon>NPAAA clade</taxon>
        <taxon>indigoferoid/millettioid clade</taxon>
        <taxon>Phaseoleae</taxon>
        <taxon>Vigna</taxon>
    </lineage>
</organism>
<dbReference type="Proteomes" id="UP000743370">
    <property type="component" value="Unassembled WGS sequence"/>
</dbReference>
<gene>
    <name evidence="2" type="ORF">HKW66_Vig0169090</name>
</gene>
<feature type="region of interest" description="Disordered" evidence="1">
    <location>
        <begin position="69"/>
        <end position="90"/>
    </location>
</feature>
<reference evidence="2 3" key="1">
    <citation type="submission" date="2020-05" db="EMBL/GenBank/DDBJ databases">
        <title>Vigna angularis (adzuki bean) Var. LongXiaoDou No. 4 denovo assembly.</title>
        <authorList>
            <person name="Xiang H."/>
        </authorList>
    </citation>
    <scope>NUCLEOTIDE SEQUENCE [LARGE SCALE GENOMIC DNA]</scope>
    <source>
        <tissue evidence="2">Leaf</tissue>
    </source>
</reference>
<dbReference type="EMBL" id="JABFOF010000009">
    <property type="protein sequence ID" value="KAG2380130.1"/>
    <property type="molecule type" value="Genomic_DNA"/>
</dbReference>
<evidence type="ECO:0000313" key="3">
    <source>
        <dbReference type="Proteomes" id="UP000743370"/>
    </source>
</evidence>
<evidence type="ECO:0000256" key="1">
    <source>
        <dbReference type="SAM" id="MobiDB-lite"/>
    </source>
</evidence>
<dbReference type="AlphaFoldDB" id="A0A8T0JQF6"/>
<evidence type="ECO:0000313" key="2">
    <source>
        <dbReference type="EMBL" id="KAG2380130.1"/>
    </source>
</evidence>